<protein>
    <recommendedName>
        <fullName evidence="6">Histone-lysine N-methyltransferase ASH1L-like</fullName>
    </recommendedName>
</protein>
<feature type="compositionally biased region" description="Low complexity" evidence="3">
    <location>
        <begin position="861"/>
        <end position="878"/>
    </location>
</feature>
<feature type="compositionally biased region" description="Polar residues" evidence="3">
    <location>
        <begin position="139"/>
        <end position="149"/>
    </location>
</feature>
<comment type="subcellular location">
    <subcellularLocation>
        <location evidence="1">Nucleus</location>
    </subcellularLocation>
</comment>
<feature type="compositionally biased region" description="Basic residues" evidence="3">
    <location>
        <begin position="1420"/>
        <end position="1429"/>
    </location>
</feature>
<evidence type="ECO:0008006" key="6">
    <source>
        <dbReference type="Google" id="ProtNLM"/>
    </source>
</evidence>
<feature type="region of interest" description="Disordered" evidence="3">
    <location>
        <begin position="1775"/>
        <end position="1794"/>
    </location>
</feature>
<dbReference type="GO" id="GO:0003677">
    <property type="term" value="F:DNA binding"/>
    <property type="evidence" value="ECO:0007669"/>
    <property type="project" value="InterPro"/>
</dbReference>
<feature type="compositionally biased region" description="Basic and acidic residues" evidence="3">
    <location>
        <begin position="1611"/>
        <end position="1632"/>
    </location>
</feature>
<feature type="compositionally biased region" description="Basic residues" evidence="3">
    <location>
        <begin position="1705"/>
        <end position="1714"/>
    </location>
</feature>
<evidence type="ECO:0000313" key="4">
    <source>
        <dbReference type="Ensembl" id="ENSOKIP00005096804.1"/>
    </source>
</evidence>
<feature type="region of interest" description="Disordered" evidence="3">
    <location>
        <begin position="1972"/>
        <end position="2059"/>
    </location>
</feature>
<dbReference type="Ensembl" id="ENSOKIT00005103644.1">
    <property type="protein sequence ID" value="ENSOKIP00005096804.1"/>
    <property type="gene ID" value="ENSOKIG00005042469.1"/>
</dbReference>
<feature type="compositionally biased region" description="Polar residues" evidence="3">
    <location>
        <begin position="279"/>
        <end position="302"/>
    </location>
</feature>
<organism evidence="4 5">
    <name type="scientific">Oncorhynchus kisutch</name>
    <name type="common">Coho salmon</name>
    <name type="synonym">Salmo kisutch</name>
    <dbReference type="NCBI Taxonomy" id="8019"/>
    <lineage>
        <taxon>Eukaryota</taxon>
        <taxon>Metazoa</taxon>
        <taxon>Chordata</taxon>
        <taxon>Craniata</taxon>
        <taxon>Vertebrata</taxon>
        <taxon>Euteleostomi</taxon>
        <taxon>Actinopterygii</taxon>
        <taxon>Neopterygii</taxon>
        <taxon>Teleostei</taxon>
        <taxon>Protacanthopterygii</taxon>
        <taxon>Salmoniformes</taxon>
        <taxon>Salmonidae</taxon>
        <taxon>Salmoninae</taxon>
        <taxon>Oncorhynchus</taxon>
    </lineage>
</organism>
<accession>A0A8C7K557</accession>
<feature type="compositionally biased region" description="Polar residues" evidence="3">
    <location>
        <begin position="450"/>
        <end position="479"/>
    </location>
</feature>
<feature type="region of interest" description="Disordered" evidence="3">
    <location>
        <begin position="1929"/>
        <end position="1952"/>
    </location>
</feature>
<feature type="compositionally biased region" description="Polar residues" evidence="3">
    <location>
        <begin position="628"/>
        <end position="639"/>
    </location>
</feature>
<feature type="compositionally biased region" description="Basic and acidic residues" evidence="3">
    <location>
        <begin position="1929"/>
        <end position="1938"/>
    </location>
</feature>
<feature type="compositionally biased region" description="Basic and acidic residues" evidence="3">
    <location>
        <begin position="363"/>
        <end position="448"/>
    </location>
</feature>
<feature type="compositionally biased region" description="Basic and acidic residues" evidence="3">
    <location>
        <begin position="29"/>
        <end position="40"/>
    </location>
</feature>
<dbReference type="PANTHER" id="PTHR46147:SF1">
    <property type="entry name" value="HISTONE-LYSINE N-METHYLTRANSFERASE ASH1L"/>
    <property type="match status" value="1"/>
</dbReference>
<reference evidence="4" key="2">
    <citation type="submission" date="2025-09" db="UniProtKB">
        <authorList>
            <consortium name="Ensembl"/>
        </authorList>
    </citation>
    <scope>IDENTIFICATION</scope>
</reference>
<feature type="region of interest" description="Disordered" evidence="3">
    <location>
        <begin position="1054"/>
        <end position="1110"/>
    </location>
</feature>
<feature type="compositionally biased region" description="Polar residues" evidence="3">
    <location>
        <begin position="1737"/>
        <end position="1761"/>
    </location>
</feature>
<feature type="compositionally biased region" description="Low complexity" evidence="3">
    <location>
        <begin position="224"/>
        <end position="234"/>
    </location>
</feature>
<sequence>MDQRAKGGPSLPPPSSLPLLPTAPPQQYPEKEVGGGARKRIEKEGGGALLEVLIEGCCGAAGQRQLPFPGRERSCTEGNVRLRIGVQTAKRTKKPPRTLEGYECKPTIRTYQRPGRGSQEGGGSGQGNHPQEEGDREQNQGSDPSTTQTRKIHSSLPPSSSSSSSSSSPTYTPPSPANPQTAPAKQVPVNLGYKKSDTLTEKPRHPDPPDAHSKLPSPAQMDQATPSYPTASSPHSPPPSSPHSPLVKDPSGEGGMLNGGVPTVTCHPTRLTKVKGRKQNCSSSAAPNNVNSTTRPPASSPHQADLAAQDRTTGFSCPPTPPPFTTLLPDQRGAPVADGRLSPAASLTSLSRGPLLLSSVGNERGKEEKAKKKKEKDDKARGEKGKGKRGEKGRGKEDRGRNESPKMDRDERGKEGTGMDESWRDMTGKEERNGDEDKEREKLRDLRMNKSPSSTKCQMSEVQSRKTGTPSPDLTSGTSESDDTGAPSRPTVSPSNPSTASSPLTSLPPPSRSVHSSSPPTSPQEQDSRPLKKRKTRRPSWTRLVNRAQRLAENPDGRQDAPLVAPQTPTTPQTSPTTPQTPTTTNSPNLRSAESCLALSVPPPSSPSSLSPSTSTPVRPRPAGRAPSPTQSHLLTSDPSPLPGPDRPFNQARKRGRPKSQTSSLDEPQPRHFPKRTQAEMLPHGHDETPDPHVLNPVLDYSPTLTNPSSPNPTPRKRGRPKRLPPSPLLPKQTPQDQHRGTLTPSGGEEGGKDFPSEKGNRKLRMRSIIGEMKRRKKRRLLREMLSGCGGGKEGRGREGGRENSRGCAGGVCGSATAPSLSSSFGGKLGPQINVSKRGTIYMGKRRGRKPKAPANSNPASQSTLFTSLSSSSLFSSPQPHPPLSHPFPSPSLTHSSGAQSPYSDGGCTEPAPSLFLPHTFSLPSPSSSCASPRPLSSSFSSCSSLSPSLKRSSPGQGRHPLFHHPSSRLSSPPLPHPLYPHLPVFPTHLKEATPSPINKSHSKEMLPTDSVIGMDHNTTSERGERRGRGRGGVTMGMTSDVTRSVFRTGLGVNLKGQRQPSPSMLLEHPPPVPSPIRVSASPPSPPSASPRHTPPSDLVEPRDRHRHRRRGYECRYTCPPCPCLGHNQRSHLDLCPCLGHNTHKRQKHKHKRKYQHLLMHAHDPDFLSELDDLIGQFSEVRIGRHRDWARAGLGQDLDESGEKRRHSSLLSSQNFRSNVYRINLSGYYSPHPLSYPPHPSFSPLHPHPCHGLPYGSRKPEQRLRCGCPTKPCESLDQGDCGQGRRCALQGITGHLHPSSLSTPLASSTTSSTTPMPLGFGYYRGYPLTMAHYPNPHPSFPLPPPHPYAPHHPHLHPPHLLLNPARFHRRRSRQLREAGLGGGGGEDVRVMGEGKRAGVQSCPAGSVPGRSCLCGGSEHKLRHKHRHRQRDRDGKEEEDERVAGSQLRSEFTTGSGGSRKTGGQGSSGLMESPWQHRHSKYPSSLFSASAKPASSSSSSERLKHTPLTCLGSSHLSSFGEGWGVRQNPWLRRGGLGAGFRPLDPTWGTLTEEQRTAAVGESEREAGERHTPCHSTFTPPAHTNLFTSSATSGRGMRSGRDNWRPGNQDGSLRSEEPSQTERRGTDPHYDLSRRQLKWLRTGQRFGAKRGPGRPRKNPIASPLVSPFLSPTSQPNPPTETDDQNRDRNRGGGDSVQEVIEAVIQSQRRRRRKRRHIEKEEVEHPSCLQSSGEGEPVTHTPSICTGQSELTQTPSLTPASQSDKGADQLPRKRFQRAGLYSDDYKTTVPSSQNQLNRERLEYTPGEQDYSLLPAPIHVGKYLRMRRIDFQLPFDVMWLFRHNQLHKEPDVPQTREISSYQPKEKSLSSHQTGVSLPPSPQEKCSSPSKKLFPYLDMEPMTTSDRVFVLKHRVFLLRNWERVRDRQIRLRRGREGEQEKDGGGVSSYVATGDNNSHIMSGRQMAVKKNVVWTSEPLRDPQCPHNHLSTTPHLTENRPEEKKQVERSAQSDSRSEQELIEVEDEEVEEVRERSRREGGQSQHDGTNVSSSSSSSPSSSSSTSTSTLFSSSSSVSFLLSISSSSVSFLLSISSSSVSFLLSISSSSVSFLLSMTTSVFLLTSAFSSSIFPFSSSRALGGQAGARTLGWG</sequence>
<feature type="compositionally biased region" description="Basic residues" evidence="3">
    <location>
        <begin position="531"/>
        <end position="540"/>
    </location>
</feature>
<feature type="region of interest" description="Disordered" evidence="3">
    <location>
        <begin position="1"/>
        <end position="40"/>
    </location>
</feature>
<evidence type="ECO:0000256" key="1">
    <source>
        <dbReference type="ARBA" id="ARBA00004123"/>
    </source>
</evidence>
<dbReference type="GO" id="GO:0006355">
    <property type="term" value="P:regulation of DNA-templated transcription"/>
    <property type="evidence" value="ECO:0007669"/>
    <property type="project" value="TreeGrafter"/>
</dbReference>
<feature type="compositionally biased region" description="Basic residues" evidence="3">
    <location>
        <begin position="1645"/>
        <end position="1655"/>
    </location>
</feature>
<feature type="region of interest" description="Disordered" evidence="3">
    <location>
        <begin position="1010"/>
        <end position="1037"/>
    </location>
</feature>
<feature type="compositionally biased region" description="Low complexity" evidence="3">
    <location>
        <begin position="607"/>
        <end position="618"/>
    </location>
</feature>
<feature type="compositionally biased region" description="Gly residues" evidence="3">
    <location>
        <begin position="1454"/>
        <end position="1466"/>
    </location>
</feature>
<evidence type="ECO:0000256" key="3">
    <source>
        <dbReference type="SAM" id="MobiDB-lite"/>
    </source>
</evidence>
<dbReference type="InterPro" id="IPR017956">
    <property type="entry name" value="AT_hook_DNA-bd_motif"/>
</dbReference>
<dbReference type="GeneTree" id="ENSGT00940000156698"/>
<proteinExistence type="predicted"/>
<feature type="compositionally biased region" description="Low complexity" evidence="3">
    <location>
        <begin position="154"/>
        <end position="170"/>
    </location>
</feature>
<feature type="region of interest" description="Disordered" evidence="3">
    <location>
        <begin position="1847"/>
        <end position="1884"/>
    </location>
</feature>
<evidence type="ECO:0000313" key="5">
    <source>
        <dbReference type="Proteomes" id="UP000694557"/>
    </source>
</evidence>
<feature type="compositionally biased region" description="Basic and acidic residues" evidence="3">
    <location>
        <begin position="793"/>
        <end position="805"/>
    </location>
</feature>
<feature type="compositionally biased region" description="Basic and acidic residues" evidence="3">
    <location>
        <begin position="1560"/>
        <end position="1570"/>
    </location>
</feature>
<feature type="region of interest" description="Disordered" evidence="3">
    <location>
        <begin position="86"/>
        <end position="909"/>
    </location>
</feature>
<name>A0A8C7K557_ONCKI</name>
<feature type="compositionally biased region" description="Acidic residues" evidence="3">
    <location>
        <begin position="2013"/>
        <end position="2024"/>
    </location>
</feature>
<feature type="compositionally biased region" description="Basic and acidic residues" evidence="3">
    <location>
        <begin position="1990"/>
        <end position="2001"/>
    </location>
</feature>
<keyword evidence="5" id="KW-1185">Reference proteome</keyword>
<feature type="compositionally biased region" description="Low complexity" evidence="3">
    <location>
        <begin position="490"/>
        <end position="505"/>
    </location>
</feature>
<feature type="compositionally biased region" description="Low complexity" evidence="3">
    <location>
        <begin position="941"/>
        <end position="955"/>
    </location>
</feature>
<feature type="compositionally biased region" description="Polar residues" evidence="3">
    <location>
        <begin position="733"/>
        <end position="745"/>
    </location>
</feature>
<feature type="compositionally biased region" description="Low complexity" evidence="3">
    <location>
        <begin position="1483"/>
        <end position="1499"/>
    </location>
</feature>
<gene>
    <name evidence="4" type="primary">LOC109882336</name>
</gene>
<feature type="compositionally biased region" description="Low complexity" evidence="3">
    <location>
        <begin position="566"/>
        <end position="589"/>
    </location>
</feature>
<feature type="compositionally biased region" description="Basic and acidic residues" evidence="3">
    <location>
        <begin position="194"/>
        <end position="213"/>
    </location>
</feature>
<dbReference type="SMART" id="SM00384">
    <property type="entry name" value="AT_hook"/>
    <property type="match status" value="3"/>
</dbReference>
<feature type="compositionally biased region" description="Basic and acidic residues" evidence="3">
    <location>
        <begin position="750"/>
        <end position="761"/>
    </location>
</feature>
<feature type="compositionally biased region" description="Low complexity" evidence="3">
    <location>
        <begin position="2043"/>
        <end position="2059"/>
    </location>
</feature>
<feature type="compositionally biased region" description="Pro residues" evidence="3">
    <location>
        <begin position="10"/>
        <end position="27"/>
    </location>
</feature>
<dbReference type="GO" id="GO:0042800">
    <property type="term" value="F:histone H3K4 methyltransferase activity"/>
    <property type="evidence" value="ECO:0007669"/>
    <property type="project" value="TreeGrafter"/>
</dbReference>
<dbReference type="Proteomes" id="UP000694557">
    <property type="component" value="Unassembled WGS sequence"/>
</dbReference>
<reference evidence="4" key="1">
    <citation type="submission" date="2025-08" db="UniProtKB">
        <authorList>
            <consortium name="Ensembl"/>
        </authorList>
    </citation>
    <scope>IDENTIFICATION</scope>
</reference>
<dbReference type="GO" id="GO:0005654">
    <property type="term" value="C:nucleoplasm"/>
    <property type="evidence" value="ECO:0007669"/>
    <property type="project" value="TreeGrafter"/>
</dbReference>
<feature type="compositionally biased region" description="Pro residues" evidence="3">
    <location>
        <begin position="879"/>
        <end position="890"/>
    </location>
</feature>
<keyword evidence="2" id="KW-0539">Nucleus</keyword>
<dbReference type="PANTHER" id="PTHR46147">
    <property type="entry name" value="HISTONE-LYSINE N-METHYLTRANSFERASE ASH1"/>
    <property type="match status" value="1"/>
</dbReference>
<evidence type="ECO:0000256" key="2">
    <source>
        <dbReference type="ARBA" id="ARBA00023242"/>
    </source>
</evidence>
<feature type="region of interest" description="Disordered" evidence="3">
    <location>
        <begin position="1556"/>
        <end position="1769"/>
    </location>
</feature>
<feature type="region of interest" description="Disordered" evidence="3">
    <location>
        <begin position="941"/>
        <end position="970"/>
    </location>
</feature>
<feature type="region of interest" description="Disordered" evidence="3">
    <location>
        <begin position="1398"/>
        <end position="1501"/>
    </location>
</feature>